<dbReference type="Proteomes" id="UP000603352">
    <property type="component" value="Unassembled WGS sequence"/>
</dbReference>
<evidence type="ECO:0000313" key="2">
    <source>
        <dbReference type="Proteomes" id="UP000603352"/>
    </source>
</evidence>
<proteinExistence type="predicted"/>
<comment type="caution">
    <text evidence="1">The sequence shown here is derived from an EMBL/GenBank/DDBJ whole genome shotgun (WGS) entry which is preliminary data.</text>
</comment>
<name>A0ABQ1J8A3_9PROT</name>
<reference evidence="2" key="1">
    <citation type="journal article" date="2019" name="Int. J. Syst. Evol. Microbiol.">
        <title>The Global Catalogue of Microorganisms (GCM) 10K type strain sequencing project: providing services to taxonomists for standard genome sequencing and annotation.</title>
        <authorList>
            <consortium name="The Broad Institute Genomics Platform"/>
            <consortium name="The Broad Institute Genome Sequencing Center for Infectious Disease"/>
            <person name="Wu L."/>
            <person name="Ma J."/>
        </authorList>
    </citation>
    <scope>NUCLEOTIDE SEQUENCE [LARGE SCALE GENOMIC DNA]</scope>
    <source>
        <strain evidence="2">CGMCC 1.10188</strain>
    </source>
</reference>
<evidence type="ECO:0000313" key="1">
    <source>
        <dbReference type="EMBL" id="GGB60220.1"/>
    </source>
</evidence>
<organism evidence="1 2">
    <name type="scientific">Tistrella bauzanensis</name>
    <dbReference type="NCBI Taxonomy" id="657419"/>
    <lineage>
        <taxon>Bacteria</taxon>
        <taxon>Pseudomonadati</taxon>
        <taxon>Pseudomonadota</taxon>
        <taxon>Alphaproteobacteria</taxon>
        <taxon>Geminicoccales</taxon>
        <taxon>Geminicoccaceae</taxon>
        <taxon>Tistrella</taxon>
    </lineage>
</organism>
<dbReference type="EMBL" id="BMDZ01000092">
    <property type="protein sequence ID" value="GGB60220.1"/>
    <property type="molecule type" value="Genomic_DNA"/>
</dbReference>
<accession>A0ABQ1J8A3</accession>
<protein>
    <submittedName>
        <fullName evidence="1">Uncharacterized protein</fullName>
    </submittedName>
</protein>
<keyword evidence="2" id="KW-1185">Reference proteome</keyword>
<sequence length="85" mass="9285">MADGAQGRVDFGVRTVLHGNQDMGPQKIGLHIEAVLARHSLPARKAHEALDEKLFGFHPFRTIGKDAQGKIALPFHNLPKHGFPA</sequence>
<gene>
    <name evidence="1" type="ORF">GCM10011505_46190</name>
</gene>